<dbReference type="Proteomes" id="UP000324209">
    <property type="component" value="Chromosome"/>
</dbReference>
<keyword evidence="4" id="KW-0808">Transferase</keyword>
<dbReference type="Pfam" id="PF02518">
    <property type="entry name" value="HATPase_c"/>
    <property type="match status" value="1"/>
</dbReference>
<dbReference type="EMBL" id="CP036150">
    <property type="protein sequence ID" value="QEN09015.1"/>
    <property type="molecule type" value="Genomic_DNA"/>
</dbReference>
<keyword evidence="2" id="KW-1133">Transmembrane helix</keyword>
<dbReference type="AlphaFoldDB" id="A0A5C1QLM9"/>
<dbReference type="PANTHER" id="PTHR43547:SF2">
    <property type="entry name" value="HYBRID SIGNAL TRANSDUCTION HISTIDINE KINASE C"/>
    <property type="match status" value="1"/>
</dbReference>
<dbReference type="Gene3D" id="2.130.10.10">
    <property type="entry name" value="YVTN repeat-like/Quinoprotein amine dehydrogenase"/>
    <property type="match status" value="2"/>
</dbReference>
<dbReference type="PANTHER" id="PTHR43547">
    <property type="entry name" value="TWO-COMPONENT HISTIDINE KINASE"/>
    <property type="match status" value="1"/>
</dbReference>
<evidence type="ECO:0000313" key="4">
    <source>
        <dbReference type="EMBL" id="QEN09015.1"/>
    </source>
</evidence>
<sequence>MNRIGLLFIIIHLFSFITLHSLEPHGSSTVRFTSYTIDDGLITNSVYSIFQDSRGLLWFGTQDGINLFDGVEFTIIGEETSVSSGYVYSITEDERGDIIISSSSGLYRYFFETEVVEPYDMSLMSYDVRKAIAVDSGGVILSLADKGIFYFNNGQLNPLLQNLKVNDLILEANKIFVASDNGLIVFDLAGGKTEQIILKDRKIKALEKQNYILWAGSDKGLYQINLTSGEVHPCAGTDVSVTSLVSDSKSRVWTGTASEGLILSECSGPEESRSFIEGTTVLSVFIDRSDNLWVGLLGHGLKKIDIHRVGFSYLGSKEGLDNLIVVSLWEDIDQSLWIGTFGGGLYHFSSTGALLEHFTANPESSGALGDNRVMSLFRDSRGKMWIGTKNHGLYYKEKDLFIPVRGSFSSIYTVTEDKRGRIWATTQGGGIHIISQEGSLQQTIRLPDVPTLSFRTMLIEDERVYLGSIDSGLMVLDLEGTLVKHYSPESTAVHGLSGAHILSIFVSSDQTLWVGTAGGGLHRYVSESDTFQGYTTQQGMPNNTVYGILEDRQGRLWTSTNKGLALISPESMSITVFTESDGLQSNEFNSGASLSGRNGILYFGGVEGLSYFDPLVVSFNDKTPETLLTGLKINNRKISVNELVHSKVLLPKTLSALEELRLTRDELVVTFDFKSLHYSEPEKNSYAYYLDGLEPNWNYTGNSPNSTYTNLLPGVYHFRYKSASSDGVWSPEKSLRVYVKPEFHQTMIFKISLVIAIVALLLIVLQWKIRKSEEKASLLEQRVQERTVDLEQALIREKKMREILNVGERMASLVSLTVRLAHNLNTPLGSSLTALSFLKTSLESNDPNSQLIECCDMALDGTKQAVQIVHQLSRASSAQALPAPVLFNLSDVLKVYISQYWISTLKKAGIACHMDLPETESFILGSISSFQEIIDSLLGNSLQHAFTGMDEKNLDKEISLKVVYSEKVALLIYKDNGKGISNEAQTKIFEPFEGSSDSGKARGIGMGLFFVYNLIKLQFSGSIVSIHDEDGACFHMKFPLVKKEQES</sequence>
<reference evidence="4 5" key="1">
    <citation type="submission" date="2019-02" db="EMBL/GenBank/DDBJ databases">
        <title>Complete Genome Sequence and Methylome Analysis of free living Spirochaetas.</title>
        <authorList>
            <person name="Fomenkov A."/>
            <person name="Dubinina G."/>
            <person name="Leshcheva N."/>
            <person name="Mikheeva N."/>
            <person name="Grabovich M."/>
            <person name="Vincze T."/>
            <person name="Roberts R.J."/>
        </authorList>
    </citation>
    <scope>NUCLEOTIDE SEQUENCE [LARGE SCALE GENOMIC DNA]</scope>
    <source>
        <strain evidence="4 5">K2</strain>
    </source>
</reference>
<proteinExistence type="predicted"/>
<dbReference type="InterPro" id="IPR011123">
    <property type="entry name" value="Y_Y_Y"/>
</dbReference>
<dbReference type="Pfam" id="PF07495">
    <property type="entry name" value="Y_Y_Y"/>
    <property type="match status" value="1"/>
</dbReference>
<gene>
    <name evidence="4" type="ORF">EXM22_13830</name>
</gene>
<dbReference type="InterPro" id="IPR036890">
    <property type="entry name" value="HATPase_C_sf"/>
</dbReference>
<dbReference type="KEGG" id="ock:EXM22_13830"/>
<evidence type="ECO:0000259" key="3">
    <source>
        <dbReference type="PROSITE" id="PS50109"/>
    </source>
</evidence>
<keyword evidence="2" id="KW-0472">Membrane</keyword>
<dbReference type="SUPFAM" id="SSF63829">
    <property type="entry name" value="Calcium-dependent phosphotriesterase"/>
    <property type="match status" value="3"/>
</dbReference>
<organism evidence="4 5">
    <name type="scientific">Oceanispirochaeta crateris</name>
    <dbReference type="NCBI Taxonomy" id="2518645"/>
    <lineage>
        <taxon>Bacteria</taxon>
        <taxon>Pseudomonadati</taxon>
        <taxon>Spirochaetota</taxon>
        <taxon>Spirochaetia</taxon>
        <taxon>Spirochaetales</taxon>
        <taxon>Spirochaetaceae</taxon>
        <taxon>Oceanispirochaeta</taxon>
    </lineage>
</organism>
<accession>A0A5C1QLM9</accession>
<dbReference type="InterPro" id="IPR011110">
    <property type="entry name" value="Reg_prop"/>
</dbReference>
<dbReference type="Gene3D" id="1.10.287.130">
    <property type="match status" value="1"/>
</dbReference>
<feature type="transmembrane region" description="Helical" evidence="2">
    <location>
        <begin position="747"/>
        <end position="765"/>
    </location>
</feature>
<name>A0A5C1QLM9_9SPIO</name>
<dbReference type="InterPro" id="IPR003594">
    <property type="entry name" value="HATPase_dom"/>
</dbReference>
<dbReference type="InterPro" id="IPR015943">
    <property type="entry name" value="WD40/YVTN_repeat-like_dom_sf"/>
</dbReference>
<dbReference type="SMART" id="SM00387">
    <property type="entry name" value="HATPase_c"/>
    <property type="match status" value="1"/>
</dbReference>
<dbReference type="InterPro" id="IPR013783">
    <property type="entry name" value="Ig-like_fold"/>
</dbReference>
<evidence type="ECO:0000256" key="1">
    <source>
        <dbReference type="ARBA" id="ARBA00022553"/>
    </source>
</evidence>
<dbReference type="OrthoDB" id="9813394at2"/>
<dbReference type="CDD" id="cd00075">
    <property type="entry name" value="HATPase"/>
    <property type="match status" value="1"/>
</dbReference>
<dbReference type="Gene3D" id="3.30.565.10">
    <property type="entry name" value="Histidine kinase-like ATPase, C-terminal domain"/>
    <property type="match status" value="1"/>
</dbReference>
<dbReference type="SUPFAM" id="SSF55874">
    <property type="entry name" value="ATPase domain of HSP90 chaperone/DNA topoisomerase II/histidine kinase"/>
    <property type="match status" value="1"/>
</dbReference>
<dbReference type="Pfam" id="PF07494">
    <property type="entry name" value="Reg_prop"/>
    <property type="match status" value="3"/>
</dbReference>
<dbReference type="Gene3D" id="2.60.40.10">
    <property type="entry name" value="Immunoglobulins"/>
    <property type="match status" value="1"/>
</dbReference>
<keyword evidence="4" id="KW-0418">Kinase</keyword>
<dbReference type="RefSeq" id="WP_149487091.1">
    <property type="nucleotide sequence ID" value="NZ_CP036150.1"/>
</dbReference>
<protein>
    <submittedName>
        <fullName evidence="4">Sensor histidine kinase</fullName>
    </submittedName>
</protein>
<dbReference type="PROSITE" id="PS50109">
    <property type="entry name" value="HIS_KIN"/>
    <property type="match status" value="1"/>
</dbReference>
<feature type="domain" description="Histidine kinase" evidence="3">
    <location>
        <begin position="819"/>
        <end position="1042"/>
    </location>
</feature>
<keyword evidence="5" id="KW-1185">Reference proteome</keyword>
<evidence type="ECO:0000256" key="2">
    <source>
        <dbReference type="SAM" id="Phobius"/>
    </source>
</evidence>
<dbReference type="InterPro" id="IPR005467">
    <property type="entry name" value="His_kinase_dom"/>
</dbReference>
<keyword evidence="1" id="KW-0597">Phosphoprotein</keyword>
<keyword evidence="2" id="KW-0812">Transmembrane</keyword>
<dbReference type="GO" id="GO:0000155">
    <property type="term" value="F:phosphorelay sensor kinase activity"/>
    <property type="evidence" value="ECO:0007669"/>
    <property type="project" value="TreeGrafter"/>
</dbReference>
<evidence type="ECO:0000313" key="5">
    <source>
        <dbReference type="Proteomes" id="UP000324209"/>
    </source>
</evidence>